<sequence length="81" mass="9263">MMGGSMSHQKWEFIAAFWHKIGSDELALIYAVLAQNNNGLLWETPKATMEYESTRSHCRTAKPYAGRRIEPKTRFDACAIK</sequence>
<evidence type="ECO:0000313" key="1">
    <source>
        <dbReference type="EMBL" id="JAD36649.1"/>
    </source>
</evidence>
<reference evidence="1" key="2">
    <citation type="journal article" date="2015" name="Data Brief">
        <title>Shoot transcriptome of the giant reed, Arundo donax.</title>
        <authorList>
            <person name="Barrero R.A."/>
            <person name="Guerrero F.D."/>
            <person name="Moolhuijzen P."/>
            <person name="Goolsby J.A."/>
            <person name="Tidwell J."/>
            <person name="Bellgard S.E."/>
            <person name="Bellgard M.I."/>
        </authorList>
    </citation>
    <scope>NUCLEOTIDE SEQUENCE</scope>
    <source>
        <tissue evidence="1">Shoot tissue taken approximately 20 cm above the soil surface</tissue>
    </source>
</reference>
<protein>
    <submittedName>
        <fullName evidence="1">Uncharacterized protein</fullName>
    </submittedName>
</protein>
<dbReference type="EMBL" id="GBRH01261246">
    <property type="protein sequence ID" value="JAD36649.1"/>
    <property type="molecule type" value="Transcribed_RNA"/>
</dbReference>
<reference evidence="1" key="1">
    <citation type="submission" date="2014-09" db="EMBL/GenBank/DDBJ databases">
        <authorList>
            <person name="Magalhaes I.L.F."/>
            <person name="Oliveira U."/>
            <person name="Santos F.R."/>
            <person name="Vidigal T.H.D.A."/>
            <person name="Brescovit A.D."/>
            <person name="Santos A.J."/>
        </authorList>
    </citation>
    <scope>NUCLEOTIDE SEQUENCE</scope>
    <source>
        <tissue evidence="1">Shoot tissue taken approximately 20 cm above the soil surface</tissue>
    </source>
</reference>
<organism evidence="1">
    <name type="scientific">Arundo donax</name>
    <name type="common">Giant reed</name>
    <name type="synonym">Donax arundinaceus</name>
    <dbReference type="NCBI Taxonomy" id="35708"/>
    <lineage>
        <taxon>Eukaryota</taxon>
        <taxon>Viridiplantae</taxon>
        <taxon>Streptophyta</taxon>
        <taxon>Embryophyta</taxon>
        <taxon>Tracheophyta</taxon>
        <taxon>Spermatophyta</taxon>
        <taxon>Magnoliopsida</taxon>
        <taxon>Liliopsida</taxon>
        <taxon>Poales</taxon>
        <taxon>Poaceae</taxon>
        <taxon>PACMAD clade</taxon>
        <taxon>Arundinoideae</taxon>
        <taxon>Arundineae</taxon>
        <taxon>Arundo</taxon>
    </lineage>
</organism>
<dbReference type="AlphaFoldDB" id="A0A0A8ZB84"/>
<name>A0A0A8ZB84_ARUDO</name>
<accession>A0A0A8ZB84</accession>
<proteinExistence type="predicted"/>